<sequence>MTKTEKSAKKTDLPSLVGVEVSRALARQRPTADSRPRPTVRGRISARFIFLDSRIEDFDSRFRSSTCCLPIAFVYNLIIARLDYSQGCSELEKEEQSRASN</sequence>
<comment type="caution">
    <text evidence="1">The sequence shown here is derived from an EMBL/GenBank/DDBJ whole genome shotgun (WGS) entry which is preliminary data.</text>
</comment>
<evidence type="ECO:0000313" key="2">
    <source>
        <dbReference type="Proteomes" id="UP001060085"/>
    </source>
</evidence>
<keyword evidence="2" id="KW-1185">Reference proteome</keyword>
<evidence type="ECO:0000313" key="1">
    <source>
        <dbReference type="EMBL" id="KAI5681820.1"/>
    </source>
</evidence>
<dbReference type="Proteomes" id="UP001060085">
    <property type="component" value="Linkage Group LG01"/>
</dbReference>
<gene>
    <name evidence="1" type="ORF">M9H77_03048</name>
</gene>
<organism evidence="1 2">
    <name type="scientific">Catharanthus roseus</name>
    <name type="common">Madagascar periwinkle</name>
    <name type="synonym">Vinca rosea</name>
    <dbReference type="NCBI Taxonomy" id="4058"/>
    <lineage>
        <taxon>Eukaryota</taxon>
        <taxon>Viridiplantae</taxon>
        <taxon>Streptophyta</taxon>
        <taxon>Embryophyta</taxon>
        <taxon>Tracheophyta</taxon>
        <taxon>Spermatophyta</taxon>
        <taxon>Magnoliopsida</taxon>
        <taxon>eudicotyledons</taxon>
        <taxon>Gunneridae</taxon>
        <taxon>Pentapetalae</taxon>
        <taxon>asterids</taxon>
        <taxon>lamiids</taxon>
        <taxon>Gentianales</taxon>
        <taxon>Apocynaceae</taxon>
        <taxon>Rauvolfioideae</taxon>
        <taxon>Vinceae</taxon>
        <taxon>Catharanthinae</taxon>
        <taxon>Catharanthus</taxon>
    </lineage>
</organism>
<name>A0ACC0CAB1_CATRO</name>
<dbReference type="EMBL" id="CM044701">
    <property type="protein sequence ID" value="KAI5681820.1"/>
    <property type="molecule type" value="Genomic_DNA"/>
</dbReference>
<reference evidence="2" key="1">
    <citation type="journal article" date="2023" name="Nat. Plants">
        <title>Single-cell RNA sequencing provides a high-resolution roadmap for understanding the multicellular compartmentation of specialized metabolism.</title>
        <authorList>
            <person name="Sun S."/>
            <person name="Shen X."/>
            <person name="Li Y."/>
            <person name="Li Y."/>
            <person name="Wang S."/>
            <person name="Li R."/>
            <person name="Zhang H."/>
            <person name="Shen G."/>
            <person name="Guo B."/>
            <person name="Wei J."/>
            <person name="Xu J."/>
            <person name="St-Pierre B."/>
            <person name="Chen S."/>
            <person name="Sun C."/>
        </authorList>
    </citation>
    <scope>NUCLEOTIDE SEQUENCE [LARGE SCALE GENOMIC DNA]</scope>
</reference>
<proteinExistence type="predicted"/>
<protein>
    <submittedName>
        <fullName evidence="1">Uncharacterized protein</fullName>
    </submittedName>
</protein>
<accession>A0ACC0CAB1</accession>